<proteinExistence type="predicted"/>
<dbReference type="OrthoDB" id="27462at2157"/>
<dbReference type="Proteomes" id="UP000001431">
    <property type="component" value="Chromosome"/>
</dbReference>
<dbReference type="AlphaFoldDB" id="A3MUA8"/>
<evidence type="ECO:0000256" key="1">
    <source>
        <dbReference type="SAM" id="Phobius"/>
    </source>
</evidence>
<evidence type="ECO:0000313" key="3">
    <source>
        <dbReference type="Proteomes" id="UP000001431"/>
    </source>
</evidence>
<dbReference type="EMBL" id="CP000561">
    <property type="protein sequence ID" value="ABO08225.1"/>
    <property type="molecule type" value="Genomic_DNA"/>
</dbReference>
<keyword evidence="1" id="KW-1133">Transmembrane helix</keyword>
<keyword evidence="1" id="KW-0472">Membrane</keyword>
<evidence type="ECO:0000313" key="2">
    <source>
        <dbReference type="EMBL" id="ABO08225.1"/>
    </source>
</evidence>
<protein>
    <submittedName>
        <fullName evidence="2">Uncharacterized protein</fullName>
    </submittedName>
</protein>
<dbReference type="HOGENOM" id="CLU_544710_0_0_2"/>
<reference evidence="2" key="1">
    <citation type="submission" date="2007-02" db="EMBL/GenBank/DDBJ databases">
        <title>Complete sequence of Pyrobaculum calidifontis JCM 11548.</title>
        <authorList>
            <consortium name="US DOE Joint Genome Institute"/>
            <person name="Copeland A."/>
            <person name="Lucas S."/>
            <person name="Lapidus A."/>
            <person name="Barry K."/>
            <person name="Glavina del Rio T."/>
            <person name="Dalin E."/>
            <person name="Tice H."/>
            <person name="Pitluck S."/>
            <person name="Chain P."/>
            <person name="Malfatti S."/>
            <person name="Shin M."/>
            <person name="Vergez L."/>
            <person name="Schmutz J."/>
            <person name="Larimer F."/>
            <person name="Land M."/>
            <person name="Hauser L."/>
            <person name="Kyrpides N."/>
            <person name="Mikhailova N."/>
            <person name="Cozen A.E."/>
            <person name="Fitz-Gibbon S.T."/>
            <person name="House C.H."/>
            <person name="Saltikov C."/>
            <person name="Lowe T.M."/>
            <person name="Richardson P."/>
        </authorList>
    </citation>
    <scope>NUCLEOTIDE SEQUENCE [LARGE SCALE GENOMIC DNA]</scope>
    <source>
        <strain evidence="2">JCM 11548</strain>
    </source>
</reference>
<organism evidence="2 3">
    <name type="scientific">Pyrobaculum calidifontis (strain DSM 21063 / JCM 11548 / VA1)</name>
    <dbReference type="NCBI Taxonomy" id="410359"/>
    <lineage>
        <taxon>Archaea</taxon>
        <taxon>Thermoproteota</taxon>
        <taxon>Thermoprotei</taxon>
        <taxon>Thermoproteales</taxon>
        <taxon>Thermoproteaceae</taxon>
        <taxon>Pyrobaculum</taxon>
    </lineage>
</organism>
<accession>A3MUA8</accession>
<dbReference type="STRING" id="410359.Pcal_0799"/>
<gene>
    <name evidence="2" type="ordered locus">Pcal_0799</name>
</gene>
<keyword evidence="3" id="KW-1185">Reference proteome</keyword>
<name>A3MUA8_PYRCJ</name>
<dbReference type="eggNOG" id="arCOG05503">
    <property type="taxonomic scope" value="Archaea"/>
</dbReference>
<dbReference type="KEGG" id="pcl:Pcal_0799"/>
<keyword evidence="1" id="KW-0812">Transmembrane</keyword>
<feature type="transmembrane region" description="Helical" evidence="1">
    <location>
        <begin position="461"/>
        <end position="481"/>
    </location>
</feature>
<sequence length="499" mass="53634">MLGLLLLAINATLAAVPIPYVPYVYTAQIGGCVNFSAYIDPLSPWGISSVYVVLNNGAVVAPQLNRYPTPKYVSGTACGDFISVKVDKWRSLGPLIPVSVKGQDSALLYQGFPLEVNGTAILVVKSLLPPRVVGDFVYRVNSTAFQGVYVEEYIAYGHVEVSGYGIVNVTYISLTGDRPDYYIYVPSRGVRVEGVKPWTPDIPLLFASNQSAVVGKPRLVVEPISIPVVGECAGTATVSNPLQRPLLVYVKLQSGEEYVLQYYYLPDNVTTWLYRGAEAWSIDGVELPVSYVEAEGGYPVGKCLVEGLRYYVYIDVNGTTYKYPAAVRQGTLEAHTDLVKPKVAVEAPITAAVEPPIAKAGDNVTVRLFINGTVVAELKTKAAPVIKVNSTLFKEVRVVDLLGSPIHAFVVYVGTLKFYGTNGVAKVVAVDNAVVVEVNGAKYLAPLAPEIRLPTLARESFLKILAAAIIVGVSAAFVVGVKKRESGEKVIKGGDVVEV</sequence>